<dbReference type="Proteomes" id="UP000234891">
    <property type="component" value="Unassembled WGS sequence"/>
</dbReference>
<name>A0A2N5PGC4_MEDGN</name>
<dbReference type="Pfam" id="PF00465">
    <property type="entry name" value="Fe-ADH"/>
    <property type="match status" value="1"/>
</dbReference>
<dbReference type="PANTHER" id="PTHR11496:SF83">
    <property type="entry name" value="HYDROXYACID-OXOACID TRANSHYDROGENASE, MITOCHONDRIAL"/>
    <property type="match status" value="1"/>
</dbReference>
<dbReference type="PANTHER" id="PTHR11496">
    <property type="entry name" value="ALCOHOL DEHYDROGENASE"/>
    <property type="match status" value="1"/>
</dbReference>
<reference evidence="4 5" key="1">
    <citation type="journal article" date="2017" name="Genome Med.">
        <title>A novel Ruminococcus gnavus clade enriched in inflammatory bowel disease patients.</title>
        <authorList>
            <person name="Hall A.B."/>
            <person name="Yassour M."/>
            <person name="Sauk J."/>
            <person name="Garner A."/>
            <person name="Jiang X."/>
            <person name="Arthur T."/>
            <person name="Lagoudas G.K."/>
            <person name="Vatanen T."/>
            <person name="Fornelos N."/>
            <person name="Wilson R."/>
            <person name="Bertha M."/>
            <person name="Cohen M."/>
            <person name="Garber J."/>
            <person name="Khalili H."/>
            <person name="Gevers D."/>
            <person name="Ananthakrishnan A.N."/>
            <person name="Kugathasan S."/>
            <person name="Lander E.S."/>
            <person name="Blainey P."/>
            <person name="Vlamakis H."/>
            <person name="Xavier R.J."/>
            <person name="Huttenhower C."/>
        </authorList>
    </citation>
    <scope>NUCLEOTIDE SEQUENCE [LARGE SCALE GENOMIC DNA]</scope>
    <source>
        <strain evidence="4 5">RJX1124</strain>
    </source>
</reference>
<dbReference type="AlphaFoldDB" id="A0A2N5PGC4"/>
<evidence type="ECO:0000313" key="4">
    <source>
        <dbReference type="EMBL" id="PLT74189.1"/>
    </source>
</evidence>
<dbReference type="Pfam" id="PF25137">
    <property type="entry name" value="ADH_Fe_C"/>
    <property type="match status" value="1"/>
</dbReference>
<dbReference type="SUPFAM" id="SSF56796">
    <property type="entry name" value="Dehydroquinate synthase-like"/>
    <property type="match status" value="1"/>
</dbReference>
<dbReference type="RefSeq" id="WP_101870215.1">
    <property type="nucleotide sequence ID" value="NZ_CAXULC010000005.1"/>
</dbReference>
<evidence type="ECO:0000256" key="1">
    <source>
        <dbReference type="ARBA" id="ARBA00023002"/>
    </source>
</evidence>
<dbReference type="InterPro" id="IPR018211">
    <property type="entry name" value="ADH_Fe_CS"/>
</dbReference>
<keyword evidence="1" id="KW-0560">Oxidoreductase</keyword>
<dbReference type="FunFam" id="1.20.1090.10:FF:000001">
    <property type="entry name" value="Aldehyde-alcohol dehydrogenase"/>
    <property type="match status" value="1"/>
</dbReference>
<dbReference type="InterPro" id="IPR056798">
    <property type="entry name" value="ADH_Fe_C"/>
</dbReference>
<proteinExistence type="predicted"/>
<dbReference type="EMBL" id="NIHS01000004">
    <property type="protein sequence ID" value="PLT74189.1"/>
    <property type="molecule type" value="Genomic_DNA"/>
</dbReference>
<dbReference type="InterPro" id="IPR039697">
    <property type="entry name" value="Alcohol_dehydrogenase_Fe"/>
</dbReference>
<protein>
    <submittedName>
        <fullName evidence="4">Alcohol dehydrogenase</fullName>
    </submittedName>
</protein>
<dbReference type="Gene3D" id="1.20.1090.10">
    <property type="entry name" value="Dehydroquinate synthase-like - alpha domain"/>
    <property type="match status" value="1"/>
</dbReference>
<dbReference type="GO" id="GO:0046872">
    <property type="term" value="F:metal ion binding"/>
    <property type="evidence" value="ECO:0007669"/>
    <property type="project" value="InterPro"/>
</dbReference>
<accession>A0A2N5PGC4</accession>
<dbReference type="InterPro" id="IPR001670">
    <property type="entry name" value="ADH_Fe/GldA"/>
</dbReference>
<dbReference type="FunFam" id="3.40.50.1970:FF:000003">
    <property type="entry name" value="Alcohol dehydrogenase, iron-containing"/>
    <property type="match status" value="1"/>
</dbReference>
<evidence type="ECO:0000259" key="3">
    <source>
        <dbReference type="Pfam" id="PF25137"/>
    </source>
</evidence>
<dbReference type="GO" id="GO:0004022">
    <property type="term" value="F:alcohol dehydrogenase (NAD+) activity"/>
    <property type="evidence" value="ECO:0007669"/>
    <property type="project" value="UniProtKB-ARBA"/>
</dbReference>
<sequence length="381" mass="41764">MKSFDIKTKVYFGDNALDRLSEIPYKKVLVITDPFLAQSSMINLITDPLKKGHIEYDIFQDVVPDPPIEKISEGVKKLLAYKPEAIIAVGGGSAIDSSKSIREFAVRIEHYGDVGLIAIPTTSGTGSEVTSFAVVSDPAEQRKYPLVSRDLTPDEAILDAELVKSVPPAVTADTGMDVFTHALEACVSTDRNDFATALAEKAIEICGVFLLRAYLDGSDTHARQKMHSASCLAGLAFNSASLGLNHGMAHQLGATFHIPHGRANAMLLPHIIEFNSDINKHSKSQAKYLPAVERYKTVARILGLSSYNTIMTVRNLVNWVQFMLKEMDIPLSISQMGKISKEEYFAEIERMAEAALVDGCTATNPRVPSKADVMKIYESLW</sequence>
<dbReference type="CDD" id="cd08180">
    <property type="entry name" value="PDD"/>
    <property type="match status" value="1"/>
</dbReference>
<dbReference type="Gene3D" id="3.40.50.1970">
    <property type="match status" value="1"/>
</dbReference>
<feature type="domain" description="Alcohol dehydrogenase iron-type/glycerol dehydrogenase GldA" evidence="2">
    <location>
        <begin position="8"/>
        <end position="159"/>
    </location>
</feature>
<evidence type="ECO:0000259" key="2">
    <source>
        <dbReference type="Pfam" id="PF00465"/>
    </source>
</evidence>
<feature type="domain" description="Fe-containing alcohol dehydrogenase-like C-terminal" evidence="3">
    <location>
        <begin position="171"/>
        <end position="380"/>
    </location>
</feature>
<gene>
    <name evidence="4" type="ORF">CDL26_03675</name>
</gene>
<organism evidence="4 5">
    <name type="scientific">Mediterraneibacter gnavus</name>
    <name type="common">Ruminococcus gnavus</name>
    <dbReference type="NCBI Taxonomy" id="33038"/>
    <lineage>
        <taxon>Bacteria</taxon>
        <taxon>Bacillati</taxon>
        <taxon>Bacillota</taxon>
        <taxon>Clostridia</taxon>
        <taxon>Lachnospirales</taxon>
        <taxon>Lachnospiraceae</taxon>
        <taxon>Mediterraneibacter</taxon>
    </lineage>
</organism>
<evidence type="ECO:0000313" key="5">
    <source>
        <dbReference type="Proteomes" id="UP000234891"/>
    </source>
</evidence>
<comment type="caution">
    <text evidence="4">The sequence shown here is derived from an EMBL/GenBank/DDBJ whole genome shotgun (WGS) entry which is preliminary data.</text>
</comment>
<dbReference type="PROSITE" id="PS00913">
    <property type="entry name" value="ADH_IRON_1"/>
    <property type="match status" value="1"/>
</dbReference>